<reference evidence="1" key="1">
    <citation type="submission" date="2013-08" db="EMBL/GenBank/DDBJ databases">
        <authorList>
            <person name="Mendez C."/>
            <person name="Richter M."/>
            <person name="Ferrer M."/>
            <person name="Sanchez J."/>
        </authorList>
    </citation>
    <scope>NUCLEOTIDE SEQUENCE</scope>
</reference>
<reference evidence="1" key="2">
    <citation type="journal article" date="2014" name="ISME J.">
        <title>Microbial stratification in low pH oxic and suboxic macroscopic growths along an acid mine drainage.</title>
        <authorList>
            <person name="Mendez-Garcia C."/>
            <person name="Mesa V."/>
            <person name="Sprenger R.R."/>
            <person name="Richter M."/>
            <person name="Diez M.S."/>
            <person name="Solano J."/>
            <person name="Bargiela R."/>
            <person name="Golyshina O.V."/>
            <person name="Manteca A."/>
            <person name="Ramos J.L."/>
            <person name="Gallego J.R."/>
            <person name="Llorente I."/>
            <person name="Martins Dos Santos V.A."/>
            <person name="Jensen O.N."/>
            <person name="Pelaez A.I."/>
            <person name="Sanchez J."/>
            <person name="Ferrer M."/>
        </authorList>
    </citation>
    <scope>NUCLEOTIDE SEQUENCE</scope>
</reference>
<accession>T1AF88</accession>
<evidence type="ECO:0000313" key="1">
    <source>
        <dbReference type="EMBL" id="EQD55842.1"/>
    </source>
</evidence>
<protein>
    <recommendedName>
        <fullName evidence="2">Transposase</fullName>
    </recommendedName>
</protein>
<evidence type="ECO:0008006" key="2">
    <source>
        <dbReference type="Google" id="ProtNLM"/>
    </source>
</evidence>
<comment type="caution">
    <text evidence="1">The sequence shown here is derived from an EMBL/GenBank/DDBJ whole genome shotgun (WGS) entry which is preliminary data.</text>
</comment>
<feature type="non-terminal residue" evidence="1">
    <location>
        <position position="73"/>
    </location>
</feature>
<name>T1AF88_9ZZZZ</name>
<dbReference type="AlphaFoldDB" id="T1AF88"/>
<proteinExistence type="predicted"/>
<sequence length="73" mass="8665">YSYLTIIQRCWTHLIREVDAFKSIAHGNDLSADIHAMFKELKESLKSENMDERKSMKIAFEKRMGELVERYDP</sequence>
<dbReference type="EMBL" id="AUZX01008460">
    <property type="protein sequence ID" value="EQD55842.1"/>
    <property type="molecule type" value="Genomic_DNA"/>
</dbReference>
<feature type="non-terminal residue" evidence="1">
    <location>
        <position position="1"/>
    </location>
</feature>
<gene>
    <name evidence="1" type="ORF">B1A_11774</name>
</gene>
<organism evidence="1">
    <name type="scientific">mine drainage metagenome</name>
    <dbReference type="NCBI Taxonomy" id="410659"/>
    <lineage>
        <taxon>unclassified sequences</taxon>
        <taxon>metagenomes</taxon>
        <taxon>ecological metagenomes</taxon>
    </lineage>
</organism>